<dbReference type="EMBL" id="JACXIY010000016">
    <property type="protein sequence ID" value="MBD2869797.1"/>
    <property type="molecule type" value="Genomic_DNA"/>
</dbReference>
<name>A0A927CMY2_9BACL</name>
<evidence type="ECO:0000313" key="6">
    <source>
        <dbReference type="Proteomes" id="UP000632125"/>
    </source>
</evidence>
<comment type="catalytic activity">
    <reaction evidence="3">
        <text>3',5'-cyclic UMP + H2O = UMP + H(+)</text>
        <dbReference type="Rhea" id="RHEA:70575"/>
        <dbReference type="ChEBI" id="CHEBI:15377"/>
        <dbReference type="ChEBI" id="CHEBI:15378"/>
        <dbReference type="ChEBI" id="CHEBI:57865"/>
        <dbReference type="ChEBI" id="CHEBI:184387"/>
    </reaction>
    <physiologicalReaction direction="left-to-right" evidence="3">
        <dbReference type="Rhea" id="RHEA:70576"/>
    </physiologicalReaction>
</comment>
<dbReference type="SUPFAM" id="SSF56281">
    <property type="entry name" value="Metallo-hydrolase/oxidoreductase"/>
    <property type="match status" value="1"/>
</dbReference>
<dbReference type="Gene3D" id="3.60.15.10">
    <property type="entry name" value="Ribonuclease Z/Hydroxyacylglutathione hydrolase-like"/>
    <property type="match status" value="1"/>
</dbReference>
<evidence type="ECO:0000313" key="5">
    <source>
        <dbReference type="EMBL" id="MBD2869797.1"/>
    </source>
</evidence>
<comment type="caution">
    <text evidence="5">The sequence shown here is derived from an EMBL/GenBank/DDBJ whole genome shotgun (WGS) entry which is preliminary data.</text>
</comment>
<dbReference type="SMART" id="SM00849">
    <property type="entry name" value="Lactamase_B"/>
    <property type="match status" value="1"/>
</dbReference>
<dbReference type="Pfam" id="PF12706">
    <property type="entry name" value="Lactamase_B_2"/>
    <property type="match status" value="1"/>
</dbReference>
<comment type="function">
    <text evidence="2">Counteracts the endogenous Pycsar antiviral defense system. Phosphodiesterase that enables metal-dependent hydrolysis of host cyclic nucleotide Pycsar defense signals such as cCMP and cUMP.</text>
</comment>
<dbReference type="AlphaFoldDB" id="A0A927CMY2"/>
<reference evidence="5" key="1">
    <citation type="submission" date="2020-09" db="EMBL/GenBank/DDBJ databases">
        <title>A novel bacterium of genus Paenibacillus, isolated from South China Sea.</title>
        <authorList>
            <person name="Huang H."/>
            <person name="Mo K."/>
            <person name="Hu Y."/>
        </authorList>
    </citation>
    <scope>NUCLEOTIDE SEQUENCE</scope>
    <source>
        <strain evidence="5">IB182493</strain>
    </source>
</reference>
<protein>
    <submittedName>
        <fullName evidence="5">MBL fold metallo-hydrolase</fullName>
    </submittedName>
</protein>
<dbReference type="CDD" id="cd16279">
    <property type="entry name" value="metallo-hydrolase-like_MBL-fold"/>
    <property type="match status" value="1"/>
</dbReference>
<dbReference type="PANTHER" id="PTHR42663">
    <property type="entry name" value="HYDROLASE C777.06C-RELATED-RELATED"/>
    <property type="match status" value="1"/>
</dbReference>
<evidence type="ECO:0000256" key="1">
    <source>
        <dbReference type="ARBA" id="ARBA00034221"/>
    </source>
</evidence>
<dbReference type="Proteomes" id="UP000632125">
    <property type="component" value="Unassembled WGS sequence"/>
</dbReference>
<comment type="catalytic activity">
    <reaction evidence="1">
        <text>3',5'-cyclic CMP + H2O = CMP + H(+)</text>
        <dbReference type="Rhea" id="RHEA:72675"/>
        <dbReference type="ChEBI" id="CHEBI:15377"/>
        <dbReference type="ChEBI" id="CHEBI:15378"/>
        <dbReference type="ChEBI" id="CHEBI:58003"/>
        <dbReference type="ChEBI" id="CHEBI:60377"/>
    </reaction>
    <physiologicalReaction direction="left-to-right" evidence="1">
        <dbReference type="Rhea" id="RHEA:72676"/>
    </physiologicalReaction>
</comment>
<proteinExistence type="predicted"/>
<accession>A0A927CMY2</accession>
<dbReference type="RefSeq" id="WP_190862199.1">
    <property type="nucleotide sequence ID" value="NZ_JACXIY010000016.1"/>
</dbReference>
<evidence type="ECO:0000256" key="3">
    <source>
        <dbReference type="ARBA" id="ARBA00048505"/>
    </source>
</evidence>
<dbReference type="InterPro" id="IPR001279">
    <property type="entry name" value="Metallo-B-lactamas"/>
</dbReference>
<sequence length="259" mass="29176">MTKLIFRGTGDAMGVPRVYCECAVCEEARQSGRNRRFRSSAQLDIPGAGTVWIDCGPDFGKQLEAAKLRTIDVMLITHAHFDHIGGLPEYADACRWLKKRGTVYAPSEVIQEISARFPWLGNQIDFRSFDEPITLGDWKAASWRVNHGKNGYAYAFRFDHRSSGYRWAYCSDSIGLTEEQQKPLAGLDLLVLGTSFYREPFPYETRSVYDVTEAVGLTEKWGCKRTLLTHLSHDIDLEVAYPMPEGMQYAETGMAIAIG</sequence>
<dbReference type="PANTHER" id="PTHR42663:SF6">
    <property type="entry name" value="HYDROLASE C777.06C-RELATED"/>
    <property type="match status" value="1"/>
</dbReference>
<keyword evidence="6" id="KW-1185">Reference proteome</keyword>
<organism evidence="5 6">
    <name type="scientific">Paenibacillus arenilitoris</name>
    <dbReference type="NCBI Taxonomy" id="2772299"/>
    <lineage>
        <taxon>Bacteria</taxon>
        <taxon>Bacillati</taxon>
        <taxon>Bacillota</taxon>
        <taxon>Bacilli</taxon>
        <taxon>Bacillales</taxon>
        <taxon>Paenibacillaceae</taxon>
        <taxon>Paenibacillus</taxon>
    </lineage>
</organism>
<gene>
    <name evidence="5" type="ORF">IDH41_14500</name>
</gene>
<evidence type="ECO:0000256" key="2">
    <source>
        <dbReference type="ARBA" id="ARBA00034301"/>
    </source>
</evidence>
<dbReference type="InterPro" id="IPR036866">
    <property type="entry name" value="RibonucZ/Hydroxyglut_hydro"/>
</dbReference>
<evidence type="ECO:0000259" key="4">
    <source>
        <dbReference type="SMART" id="SM00849"/>
    </source>
</evidence>
<feature type="domain" description="Metallo-beta-lactamase" evidence="4">
    <location>
        <begin position="37"/>
        <end position="220"/>
    </location>
</feature>